<proteinExistence type="predicted"/>
<evidence type="ECO:0000256" key="3">
    <source>
        <dbReference type="ARBA" id="ARBA00022777"/>
    </source>
</evidence>
<dbReference type="PROSITE" id="PS00108">
    <property type="entry name" value="PROTEIN_KINASE_ST"/>
    <property type="match status" value="1"/>
</dbReference>
<keyword evidence="4" id="KW-0067">ATP-binding</keyword>
<dbReference type="GO" id="GO:0005524">
    <property type="term" value="F:ATP binding"/>
    <property type="evidence" value="ECO:0007669"/>
    <property type="project" value="UniProtKB-KW"/>
</dbReference>
<dbReference type="HOGENOM" id="CLU_000288_7_18_1"/>
<dbReference type="Gene3D" id="1.10.510.10">
    <property type="entry name" value="Transferase(Phosphotransferase) domain 1"/>
    <property type="match status" value="1"/>
</dbReference>
<dbReference type="STRING" id="1051891.A0A0C3PXF1"/>
<accession>A0A0C3PXF1</accession>
<dbReference type="SMART" id="SM00220">
    <property type="entry name" value="S_TKc"/>
    <property type="match status" value="1"/>
</dbReference>
<dbReference type="PANTHER" id="PTHR44329">
    <property type="entry name" value="SERINE/THREONINE-PROTEIN KINASE TNNI3K-RELATED"/>
    <property type="match status" value="1"/>
</dbReference>
<organism evidence="6 7">
    <name type="scientific">Tulasnella calospora MUT 4182</name>
    <dbReference type="NCBI Taxonomy" id="1051891"/>
    <lineage>
        <taxon>Eukaryota</taxon>
        <taxon>Fungi</taxon>
        <taxon>Dikarya</taxon>
        <taxon>Basidiomycota</taxon>
        <taxon>Agaricomycotina</taxon>
        <taxon>Agaricomycetes</taxon>
        <taxon>Cantharellales</taxon>
        <taxon>Tulasnellaceae</taxon>
        <taxon>Tulasnella</taxon>
    </lineage>
</organism>
<feature type="non-terminal residue" evidence="6">
    <location>
        <position position="1"/>
    </location>
</feature>
<dbReference type="PIRSF" id="PIRSF000654">
    <property type="entry name" value="Integrin-linked_kinase"/>
    <property type="match status" value="1"/>
</dbReference>
<sequence>IREAEFLAELSHPNIVRFKGFVEDISKGVIWLVFPWADYGNLRDFVASEKWEILERISLINDVVKGLASLHSRKPPICHGDLKSLNILVFRGVKCRAAITDFGSARYLTQHDPNTQIEQIQRNNYSLRWAAPELLIEDQLSLWSDIWALGWIAYEVVTNSLPFEDVTSDSSVVERVLRGELPSLGDNAHLALIHELCSLMTMCWKSNPTERPTADSCRKSIKQMVRGQGS</sequence>
<dbReference type="PROSITE" id="PS50011">
    <property type="entry name" value="PROTEIN_KINASE_DOM"/>
    <property type="match status" value="1"/>
</dbReference>
<evidence type="ECO:0000256" key="2">
    <source>
        <dbReference type="ARBA" id="ARBA00022741"/>
    </source>
</evidence>
<keyword evidence="2" id="KW-0547">Nucleotide-binding</keyword>
<keyword evidence="1" id="KW-0808">Transferase</keyword>
<feature type="domain" description="Protein kinase" evidence="5">
    <location>
        <begin position="1"/>
        <end position="225"/>
    </location>
</feature>
<evidence type="ECO:0000313" key="7">
    <source>
        <dbReference type="Proteomes" id="UP000054248"/>
    </source>
</evidence>
<dbReference type="PANTHER" id="PTHR44329:SF288">
    <property type="entry name" value="MITOGEN-ACTIVATED PROTEIN KINASE KINASE KINASE 20"/>
    <property type="match status" value="1"/>
</dbReference>
<reference evidence="7" key="2">
    <citation type="submission" date="2015-01" db="EMBL/GenBank/DDBJ databases">
        <title>Evolutionary Origins and Diversification of the Mycorrhizal Mutualists.</title>
        <authorList>
            <consortium name="DOE Joint Genome Institute"/>
            <consortium name="Mycorrhizal Genomics Consortium"/>
            <person name="Kohler A."/>
            <person name="Kuo A."/>
            <person name="Nagy L.G."/>
            <person name="Floudas D."/>
            <person name="Copeland A."/>
            <person name="Barry K.W."/>
            <person name="Cichocki N."/>
            <person name="Veneault-Fourrey C."/>
            <person name="LaButti K."/>
            <person name="Lindquist E.A."/>
            <person name="Lipzen A."/>
            <person name="Lundell T."/>
            <person name="Morin E."/>
            <person name="Murat C."/>
            <person name="Riley R."/>
            <person name="Ohm R."/>
            <person name="Sun H."/>
            <person name="Tunlid A."/>
            <person name="Henrissat B."/>
            <person name="Grigoriev I.V."/>
            <person name="Hibbett D.S."/>
            <person name="Martin F."/>
        </authorList>
    </citation>
    <scope>NUCLEOTIDE SEQUENCE [LARGE SCALE GENOMIC DNA]</scope>
    <source>
        <strain evidence="7">MUT 4182</strain>
    </source>
</reference>
<keyword evidence="3" id="KW-0418">Kinase</keyword>
<dbReference type="OrthoDB" id="346907at2759"/>
<evidence type="ECO:0000256" key="1">
    <source>
        <dbReference type="ARBA" id="ARBA00022679"/>
    </source>
</evidence>
<name>A0A0C3PXF1_9AGAM</name>
<dbReference type="EMBL" id="KN823205">
    <property type="protein sequence ID" value="KIO19755.1"/>
    <property type="molecule type" value="Genomic_DNA"/>
</dbReference>
<protein>
    <recommendedName>
        <fullName evidence="5">Protein kinase domain-containing protein</fullName>
    </recommendedName>
</protein>
<dbReference type="Proteomes" id="UP000054248">
    <property type="component" value="Unassembled WGS sequence"/>
</dbReference>
<dbReference type="AlphaFoldDB" id="A0A0C3PXF1"/>
<evidence type="ECO:0000256" key="4">
    <source>
        <dbReference type="ARBA" id="ARBA00022840"/>
    </source>
</evidence>
<dbReference type="InterPro" id="IPR051681">
    <property type="entry name" value="Ser/Thr_Kinases-Pseudokinases"/>
</dbReference>
<dbReference type="InterPro" id="IPR011009">
    <property type="entry name" value="Kinase-like_dom_sf"/>
</dbReference>
<dbReference type="InterPro" id="IPR001245">
    <property type="entry name" value="Ser-Thr/Tyr_kinase_cat_dom"/>
</dbReference>
<dbReference type="InterPro" id="IPR008271">
    <property type="entry name" value="Ser/Thr_kinase_AS"/>
</dbReference>
<evidence type="ECO:0000259" key="5">
    <source>
        <dbReference type="PROSITE" id="PS50011"/>
    </source>
</evidence>
<dbReference type="GO" id="GO:0004674">
    <property type="term" value="F:protein serine/threonine kinase activity"/>
    <property type="evidence" value="ECO:0007669"/>
    <property type="project" value="TreeGrafter"/>
</dbReference>
<dbReference type="Pfam" id="PF07714">
    <property type="entry name" value="PK_Tyr_Ser-Thr"/>
    <property type="match status" value="1"/>
</dbReference>
<keyword evidence="7" id="KW-1185">Reference proteome</keyword>
<dbReference type="InterPro" id="IPR000719">
    <property type="entry name" value="Prot_kinase_dom"/>
</dbReference>
<reference evidence="6 7" key="1">
    <citation type="submission" date="2014-04" db="EMBL/GenBank/DDBJ databases">
        <authorList>
            <consortium name="DOE Joint Genome Institute"/>
            <person name="Kuo A."/>
            <person name="Girlanda M."/>
            <person name="Perotto S."/>
            <person name="Kohler A."/>
            <person name="Nagy L.G."/>
            <person name="Floudas D."/>
            <person name="Copeland A."/>
            <person name="Barry K.W."/>
            <person name="Cichocki N."/>
            <person name="Veneault-Fourrey C."/>
            <person name="LaButti K."/>
            <person name="Lindquist E.A."/>
            <person name="Lipzen A."/>
            <person name="Lundell T."/>
            <person name="Morin E."/>
            <person name="Murat C."/>
            <person name="Sun H."/>
            <person name="Tunlid A."/>
            <person name="Henrissat B."/>
            <person name="Grigoriev I.V."/>
            <person name="Hibbett D.S."/>
            <person name="Martin F."/>
            <person name="Nordberg H.P."/>
            <person name="Cantor M.N."/>
            <person name="Hua S.X."/>
        </authorList>
    </citation>
    <scope>NUCLEOTIDE SEQUENCE [LARGE SCALE GENOMIC DNA]</scope>
    <source>
        <strain evidence="6 7">MUT 4182</strain>
    </source>
</reference>
<evidence type="ECO:0000313" key="6">
    <source>
        <dbReference type="EMBL" id="KIO19755.1"/>
    </source>
</evidence>
<dbReference type="SUPFAM" id="SSF56112">
    <property type="entry name" value="Protein kinase-like (PK-like)"/>
    <property type="match status" value="1"/>
</dbReference>
<feature type="non-terminal residue" evidence="6">
    <location>
        <position position="230"/>
    </location>
</feature>
<gene>
    <name evidence="6" type="ORF">M407DRAFT_47462</name>
</gene>